<dbReference type="PANTHER" id="PTHR10587">
    <property type="entry name" value="GLYCOSYL TRANSFERASE-RELATED"/>
    <property type="match status" value="1"/>
</dbReference>
<dbReference type="CDD" id="cd10917">
    <property type="entry name" value="CE4_NodB_like_6s_7s"/>
    <property type="match status" value="1"/>
</dbReference>
<dbReference type="RefSeq" id="WP_090916651.1">
    <property type="nucleotide sequence ID" value="NZ_FMVM01000003.1"/>
</dbReference>
<dbReference type="InterPro" id="IPR050248">
    <property type="entry name" value="Polysacc_deacetylase_ArnD"/>
</dbReference>
<dbReference type="Gene3D" id="3.20.20.370">
    <property type="entry name" value="Glycoside hydrolase/deacetylase"/>
    <property type="match status" value="1"/>
</dbReference>
<dbReference type="PROSITE" id="PS51677">
    <property type="entry name" value="NODB"/>
    <property type="match status" value="1"/>
</dbReference>
<proteinExistence type="predicted"/>
<sequence length="272" mass="30311">MRIRLVMLALVTIICSGVYTAPLAPAPVSAASSEEPSSTLSDTPASGSDVKEEQLTLGQLRQKYADTFKTNGPSTKQVALTFDDVPDPRFTPQVLDVLKKYKVRATFFVVGSRAEKHPDLVKRMVKEGHIVGNHSYNHPEFSKLSMTAFRKQILHTGDIIHRLTGYTPKMIRPPYGDINEEQLRWAAKQHYSIVNWNVDSLDWKGLDKEKVKHNILTAVKPGSIVLQHAGGGTGSNLKGTVEALPEVIEELRNRGYELVTLDEMLKLPKEKQ</sequence>
<dbReference type="GO" id="GO:0046872">
    <property type="term" value="F:metal ion binding"/>
    <property type="evidence" value="ECO:0007669"/>
    <property type="project" value="UniProtKB-KW"/>
</dbReference>
<dbReference type="EMBL" id="FMVM01000003">
    <property type="protein sequence ID" value="SCY19134.1"/>
    <property type="molecule type" value="Genomic_DNA"/>
</dbReference>
<name>A0A1G5DWP2_9BACL</name>
<evidence type="ECO:0000256" key="4">
    <source>
        <dbReference type="SAM" id="SignalP"/>
    </source>
</evidence>
<protein>
    <submittedName>
        <fullName evidence="6">Polysaccharide deacetylase family sporulation protein PdaB</fullName>
    </submittedName>
</protein>
<evidence type="ECO:0000256" key="2">
    <source>
        <dbReference type="ARBA" id="ARBA00022801"/>
    </source>
</evidence>
<evidence type="ECO:0000313" key="6">
    <source>
        <dbReference type="EMBL" id="SCY19134.1"/>
    </source>
</evidence>
<dbReference type="GO" id="GO:0016020">
    <property type="term" value="C:membrane"/>
    <property type="evidence" value="ECO:0007669"/>
    <property type="project" value="TreeGrafter"/>
</dbReference>
<dbReference type="PANTHER" id="PTHR10587:SF133">
    <property type="entry name" value="CHITIN DEACETYLASE 1-RELATED"/>
    <property type="match status" value="1"/>
</dbReference>
<evidence type="ECO:0000259" key="5">
    <source>
        <dbReference type="PROSITE" id="PS51677"/>
    </source>
</evidence>
<dbReference type="Proteomes" id="UP000198538">
    <property type="component" value="Unassembled WGS sequence"/>
</dbReference>
<feature type="region of interest" description="Disordered" evidence="3">
    <location>
        <begin position="28"/>
        <end position="52"/>
    </location>
</feature>
<feature type="domain" description="NodB homology" evidence="5">
    <location>
        <begin position="76"/>
        <end position="259"/>
    </location>
</feature>
<dbReference type="Pfam" id="PF01522">
    <property type="entry name" value="Polysacc_deac_1"/>
    <property type="match status" value="1"/>
</dbReference>
<evidence type="ECO:0000256" key="1">
    <source>
        <dbReference type="ARBA" id="ARBA00022723"/>
    </source>
</evidence>
<organism evidence="6 7">
    <name type="scientific">Paenibacillus polysaccharolyticus</name>
    <dbReference type="NCBI Taxonomy" id="582692"/>
    <lineage>
        <taxon>Bacteria</taxon>
        <taxon>Bacillati</taxon>
        <taxon>Bacillota</taxon>
        <taxon>Bacilli</taxon>
        <taxon>Bacillales</taxon>
        <taxon>Paenibacillaceae</taxon>
        <taxon>Paenibacillus</taxon>
    </lineage>
</organism>
<feature type="signal peptide" evidence="4">
    <location>
        <begin position="1"/>
        <end position="20"/>
    </location>
</feature>
<keyword evidence="2" id="KW-0378">Hydrolase</keyword>
<dbReference type="STRING" id="582692.SAMN05720606_10360"/>
<evidence type="ECO:0000256" key="3">
    <source>
        <dbReference type="SAM" id="MobiDB-lite"/>
    </source>
</evidence>
<gene>
    <name evidence="6" type="ORF">SAMN05720606_10360</name>
</gene>
<dbReference type="InterPro" id="IPR011330">
    <property type="entry name" value="Glyco_hydro/deAcase_b/a-brl"/>
</dbReference>
<dbReference type="InterPro" id="IPR002509">
    <property type="entry name" value="NODB_dom"/>
</dbReference>
<feature type="compositionally biased region" description="Low complexity" evidence="3">
    <location>
        <begin position="28"/>
        <end position="44"/>
    </location>
</feature>
<dbReference type="AlphaFoldDB" id="A0A1G5DWP2"/>
<evidence type="ECO:0000313" key="7">
    <source>
        <dbReference type="Proteomes" id="UP000198538"/>
    </source>
</evidence>
<feature type="chain" id="PRO_5038774304" evidence="4">
    <location>
        <begin position="21"/>
        <end position="272"/>
    </location>
</feature>
<dbReference type="SUPFAM" id="SSF88713">
    <property type="entry name" value="Glycoside hydrolase/deacetylase"/>
    <property type="match status" value="1"/>
</dbReference>
<keyword evidence="1" id="KW-0479">Metal-binding</keyword>
<dbReference type="GO" id="GO:0016810">
    <property type="term" value="F:hydrolase activity, acting on carbon-nitrogen (but not peptide) bonds"/>
    <property type="evidence" value="ECO:0007669"/>
    <property type="project" value="InterPro"/>
</dbReference>
<keyword evidence="4" id="KW-0732">Signal</keyword>
<reference evidence="7" key="1">
    <citation type="submission" date="2016-10" db="EMBL/GenBank/DDBJ databases">
        <authorList>
            <person name="Varghese N."/>
            <person name="Submissions S."/>
        </authorList>
    </citation>
    <scope>NUCLEOTIDE SEQUENCE [LARGE SCALE GENOMIC DNA]</scope>
    <source>
        <strain evidence="7">BL9</strain>
    </source>
</reference>
<accession>A0A1G5DWP2</accession>
<dbReference type="GO" id="GO:0005975">
    <property type="term" value="P:carbohydrate metabolic process"/>
    <property type="evidence" value="ECO:0007669"/>
    <property type="project" value="InterPro"/>
</dbReference>
<keyword evidence="7" id="KW-1185">Reference proteome</keyword>